<reference evidence="2" key="1">
    <citation type="submission" date="2022-11" db="EMBL/GenBank/DDBJ databases">
        <title>Centuries of genome instability and evolution in soft-shell clam transmissible cancer (bioRxiv).</title>
        <authorList>
            <person name="Hart S.F.M."/>
            <person name="Yonemitsu M.A."/>
            <person name="Giersch R.M."/>
            <person name="Beal B.F."/>
            <person name="Arriagada G."/>
            <person name="Davis B.W."/>
            <person name="Ostrander E.A."/>
            <person name="Goff S.P."/>
            <person name="Metzger M.J."/>
        </authorList>
    </citation>
    <scope>NUCLEOTIDE SEQUENCE</scope>
    <source>
        <strain evidence="2">MELC-2E11</strain>
        <tissue evidence="2">Siphon/mantle</tissue>
    </source>
</reference>
<keyword evidence="3" id="KW-1185">Reference proteome</keyword>
<accession>A0ABY7F8N3</accession>
<sequence length="116" mass="12831">MLIFTVAEMSTDQQKDERPSANNEAESMTHTGAMALVKKELTDIIKSDPLLCDLPPEITLDEINSQVALESCRYPECHCVGPETRHQATLSASPVQDRGDHSAELEVHMEKTLVVL</sequence>
<feature type="region of interest" description="Disordered" evidence="1">
    <location>
        <begin position="6"/>
        <end position="29"/>
    </location>
</feature>
<gene>
    <name evidence="2" type="ORF">MAR_031728</name>
</gene>
<name>A0ABY7F8N3_MYAAR</name>
<organism evidence="2 3">
    <name type="scientific">Mya arenaria</name>
    <name type="common">Soft-shell clam</name>
    <dbReference type="NCBI Taxonomy" id="6604"/>
    <lineage>
        <taxon>Eukaryota</taxon>
        <taxon>Metazoa</taxon>
        <taxon>Spiralia</taxon>
        <taxon>Lophotrochozoa</taxon>
        <taxon>Mollusca</taxon>
        <taxon>Bivalvia</taxon>
        <taxon>Autobranchia</taxon>
        <taxon>Heteroconchia</taxon>
        <taxon>Euheterodonta</taxon>
        <taxon>Imparidentia</taxon>
        <taxon>Neoheterodontei</taxon>
        <taxon>Myida</taxon>
        <taxon>Myoidea</taxon>
        <taxon>Myidae</taxon>
        <taxon>Mya</taxon>
    </lineage>
</organism>
<proteinExistence type="predicted"/>
<dbReference type="Proteomes" id="UP001164746">
    <property type="component" value="Chromosome 10"/>
</dbReference>
<protein>
    <submittedName>
        <fullName evidence="2">Uncharacterized protein</fullName>
    </submittedName>
</protein>
<evidence type="ECO:0000256" key="1">
    <source>
        <dbReference type="SAM" id="MobiDB-lite"/>
    </source>
</evidence>
<evidence type="ECO:0000313" key="2">
    <source>
        <dbReference type="EMBL" id="WAR17134.1"/>
    </source>
</evidence>
<evidence type="ECO:0000313" key="3">
    <source>
        <dbReference type="Proteomes" id="UP001164746"/>
    </source>
</evidence>
<feature type="compositionally biased region" description="Polar residues" evidence="1">
    <location>
        <begin position="20"/>
        <end position="29"/>
    </location>
</feature>
<dbReference type="EMBL" id="CP111021">
    <property type="protein sequence ID" value="WAR17134.1"/>
    <property type="molecule type" value="Genomic_DNA"/>
</dbReference>